<feature type="coiled-coil region" evidence="1">
    <location>
        <begin position="359"/>
        <end position="393"/>
    </location>
</feature>
<organism evidence="3">
    <name type="scientific">freshwater metagenome</name>
    <dbReference type="NCBI Taxonomy" id="449393"/>
    <lineage>
        <taxon>unclassified sequences</taxon>
        <taxon>metagenomes</taxon>
        <taxon>ecological metagenomes</taxon>
    </lineage>
</organism>
<feature type="transmembrane region" description="Helical" evidence="2">
    <location>
        <begin position="45"/>
        <end position="67"/>
    </location>
</feature>
<proteinExistence type="predicted"/>
<feature type="transmembrane region" description="Helical" evidence="2">
    <location>
        <begin position="249"/>
        <end position="267"/>
    </location>
</feature>
<keyword evidence="1" id="KW-0175">Coiled coil</keyword>
<dbReference type="EMBL" id="CAEZTD010000091">
    <property type="protein sequence ID" value="CAB4567147.1"/>
    <property type="molecule type" value="Genomic_DNA"/>
</dbReference>
<dbReference type="SUPFAM" id="SSF103473">
    <property type="entry name" value="MFS general substrate transporter"/>
    <property type="match status" value="1"/>
</dbReference>
<feature type="transmembrane region" description="Helical" evidence="2">
    <location>
        <begin position="305"/>
        <end position="324"/>
    </location>
</feature>
<keyword evidence="2" id="KW-0812">Transmembrane</keyword>
<dbReference type="InterPro" id="IPR036259">
    <property type="entry name" value="MFS_trans_sf"/>
</dbReference>
<evidence type="ECO:0000256" key="2">
    <source>
        <dbReference type="SAM" id="Phobius"/>
    </source>
</evidence>
<reference evidence="3" key="1">
    <citation type="submission" date="2020-05" db="EMBL/GenBank/DDBJ databases">
        <authorList>
            <person name="Chiriac C."/>
            <person name="Salcher M."/>
            <person name="Ghai R."/>
            <person name="Kavagutti S V."/>
        </authorList>
    </citation>
    <scope>NUCLEOTIDE SEQUENCE</scope>
</reference>
<feature type="transmembrane region" description="Helical" evidence="2">
    <location>
        <begin position="79"/>
        <end position="102"/>
    </location>
</feature>
<name>A0A6J6DT94_9ZZZZ</name>
<keyword evidence="2" id="KW-0472">Membrane</keyword>
<keyword evidence="2" id="KW-1133">Transmembrane helix</keyword>
<feature type="transmembrane region" description="Helical" evidence="2">
    <location>
        <begin position="273"/>
        <end position="293"/>
    </location>
</feature>
<protein>
    <submittedName>
        <fullName evidence="3">Unannotated protein</fullName>
    </submittedName>
</protein>
<feature type="transmembrane region" description="Helical" evidence="2">
    <location>
        <begin position="114"/>
        <end position="135"/>
    </location>
</feature>
<dbReference type="Gene3D" id="3.30.565.10">
    <property type="entry name" value="Histidine kinase-like ATPase, C-terminal domain"/>
    <property type="match status" value="1"/>
</dbReference>
<feature type="transmembrane region" description="Helical" evidence="2">
    <location>
        <begin position="330"/>
        <end position="356"/>
    </location>
</feature>
<accession>A0A6J6DT94</accession>
<dbReference type="InterPro" id="IPR036890">
    <property type="entry name" value="HATPase_C_sf"/>
</dbReference>
<gene>
    <name evidence="3" type="ORF">UFOPK1591_01099</name>
</gene>
<feature type="coiled-coil region" evidence="1">
    <location>
        <begin position="135"/>
        <end position="180"/>
    </location>
</feature>
<dbReference type="SUPFAM" id="SSF55874">
    <property type="entry name" value="ATPase domain of HSP90 chaperone/DNA topoisomerase II/histidine kinase"/>
    <property type="match status" value="1"/>
</dbReference>
<evidence type="ECO:0000256" key="1">
    <source>
        <dbReference type="SAM" id="Coils"/>
    </source>
</evidence>
<sequence>MKQTWNRLGSPDAISWIMVVLLLVQSVSGSLVAPFTDLNGRIFEFLAVRITSVLVITVVLGLGKMLLLHVARTRPMPLLTLGIFAVATVAGSVTQNWLLIVTQFTDKWTIGQRLIVAIPGLFGFLLVSGILISLARELSRNNQELAKTADELIAIRAEASERIEQRKAELISTVREQLEQSLSRMKTLVRADISAELKHMVDDVIRPLSFQISNEVKTYQPRSVVVASPKISWRILMNNAMRTNPTHPFSAAIWLGLLVGTFLTPTLGLPGLVTATALAAITFVGLTVVRLLWPILPQRMPVPARASCFAVITIGLMAMCPPVMEALSGYGFTAATVYVGWIVLGISLVWTVTLVFSVRDTLRSTRETLLATVDELKREVVQLNGEMRRLQKGISRLLHGPVQQIVSAAIHRLRNGNDGPATDSRIADLQASIAASIQLLNEPLEASIDLDTAISDFVELWDGVVKISLDFPVEARSRLLQEPVATSALVELIREGCGNAMRHGEATHIYVHVSIDDSDKTCRLIVKNDGKPLPSSPRTGLGSQIFDDLCLSWLRTQAGELVKLEALIPLVR</sequence>
<dbReference type="AlphaFoldDB" id="A0A6J6DT94"/>
<evidence type="ECO:0000313" key="3">
    <source>
        <dbReference type="EMBL" id="CAB4567147.1"/>
    </source>
</evidence>